<name>A0A6J5L8L3_9CAUD</name>
<proteinExistence type="predicted"/>
<protein>
    <submittedName>
        <fullName evidence="1">Uncharacterized protein</fullName>
    </submittedName>
</protein>
<sequence>MKEHLITVDVYAHWVDHCPRYRVYVDNDLLTERDFIWQPREVYICENILVTLAPGTHTVTIEQVSAHGKIEAKNITVDGVASATEFTITE</sequence>
<dbReference type="EMBL" id="LR796233">
    <property type="protein sequence ID" value="CAB4129357.1"/>
    <property type="molecule type" value="Genomic_DNA"/>
</dbReference>
<reference evidence="1" key="1">
    <citation type="submission" date="2020-04" db="EMBL/GenBank/DDBJ databases">
        <authorList>
            <person name="Chiriac C."/>
            <person name="Salcher M."/>
            <person name="Ghai R."/>
            <person name="Kavagutti S V."/>
        </authorList>
    </citation>
    <scope>NUCLEOTIDE SEQUENCE</scope>
</reference>
<accession>A0A6J5L8L3</accession>
<gene>
    <name evidence="1" type="ORF">UFOVP112_455</name>
</gene>
<organism evidence="1">
    <name type="scientific">uncultured Caudovirales phage</name>
    <dbReference type="NCBI Taxonomy" id="2100421"/>
    <lineage>
        <taxon>Viruses</taxon>
        <taxon>Duplodnaviria</taxon>
        <taxon>Heunggongvirae</taxon>
        <taxon>Uroviricota</taxon>
        <taxon>Caudoviricetes</taxon>
        <taxon>Peduoviridae</taxon>
        <taxon>Maltschvirus</taxon>
        <taxon>Maltschvirus maltsch</taxon>
    </lineage>
</organism>
<evidence type="ECO:0000313" key="1">
    <source>
        <dbReference type="EMBL" id="CAB4129357.1"/>
    </source>
</evidence>